<feature type="compositionally biased region" description="Low complexity" evidence="2">
    <location>
        <begin position="388"/>
        <end position="408"/>
    </location>
</feature>
<dbReference type="PROSITE" id="PS51746">
    <property type="entry name" value="PPM_2"/>
    <property type="match status" value="1"/>
</dbReference>
<evidence type="ECO:0000313" key="5">
    <source>
        <dbReference type="Proteomes" id="UP000604046"/>
    </source>
</evidence>
<dbReference type="SUPFAM" id="SSF81606">
    <property type="entry name" value="PP2C-like"/>
    <property type="match status" value="1"/>
</dbReference>
<dbReference type="Proteomes" id="UP000604046">
    <property type="component" value="Unassembled WGS sequence"/>
</dbReference>
<dbReference type="EMBL" id="CAJNDS010002466">
    <property type="protein sequence ID" value="CAE7488165.1"/>
    <property type="molecule type" value="Genomic_DNA"/>
</dbReference>
<accession>A0A812SPI2</accession>
<dbReference type="OrthoDB" id="440165at2759"/>
<organism evidence="4 5">
    <name type="scientific">Symbiodinium natans</name>
    <dbReference type="NCBI Taxonomy" id="878477"/>
    <lineage>
        <taxon>Eukaryota</taxon>
        <taxon>Sar</taxon>
        <taxon>Alveolata</taxon>
        <taxon>Dinophyceae</taxon>
        <taxon>Suessiales</taxon>
        <taxon>Symbiodiniaceae</taxon>
        <taxon>Symbiodinium</taxon>
    </lineage>
</organism>
<dbReference type="Gene3D" id="3.60.40.10">
    <property type="entry name" value="PPM-type phosphatase domain"/>
    <property type="match status" value="1"/>
</dbReference>
<dbReference type="CDD" id="cd00143">
    <property type="entry name" value="PP2Cc"/>
    <property type="match status" value="1"/>
</dbReference>
<name>A0A812SPI2_9DINO</name>
<keyword evidence="5" id="KW-1185">Reference proteome</keyword>
<dbReference type="InterPro" id="IPR036457">
    <property type="entry name" value="PPM-type-like_dom_sf"/>
</dbReference>
<dbReference type="GO" id="GO:0004722">
    <property type="term" value="F:protein serine/threonine phosphatase activity"/>
    <property type="evidence" value="ECO:0007669"/>
    <property type="project" value="InterPro"/>
</dbReference>
<evidence type="ECO:0000256" key="1">
    <source>
        <dbReference type="SAM" id="Coils"/>
    </source>
</evidence>
<comment type="caution">
    <text evidence="4">The sequence shown here is derived from an EMBL/GenBank/DDBJ whole genome shotgun (WGS) entry which is preliminary data.</text>
</comment>
<evidence type="ECO:0000256" key="2">
    <source>
        <dbReference type="SAM" id="MobiDB-lite"/>
    </source>
</evidence>
<dbReference type="PANTHER" id="PTHR47992">
    <property type="entry name" value="PROTEIN PHOSPHATASE"/>
    <property type="match status" value="1"/>
</dbReference>
<reference evidence="4" key="1">
    <citation type="submission" date="2021-02" db="EMBL/GenBank/DDBJ databases">
        <authorList>
            <person name="Dougan E. K."/>
            <person name="Rhodes N."/>
            <person name="Thang M."/>
            <person name="Chan C."/>
        </authorList>
    </citation>
    <scope>NUCLEOTIDE SEQUENCE</scope>
</reference>
<evidence type="ECO:0000259" key="3">
    <source>
        <dbReference type="PROSITE" id="PS51746"/>
    </source>
</evidence>
<evidence type="ECO:0000313" key="4">
    <source>
        <dbReference type="EMBL" id="CAE7488165.1"/>
    </source>
</evidence>
<sequence length="514" mass="55442">MTEGPFQWEEAPTATGGGGRGQGIRQAANLAEAARLAEEAAAEARRKREAAAEATAVAKKRAEPKAAAFAGSAEVFEFAAESSFMQGRDELHLDRHVMVKDLAAAAKAMKMPIDALDKPVALFAVYDGHFGPKCAEFCAQNFHKKLLPRLAKISSLRDQTVEEQVRASLIAAIADLDNEFLSKFRTDRSGSCLQLALLSGRRLFSCGLGVGNTLLCSGEEPFEALHQSLSPDTPSEAQRVEAAGGGIMEVAPDVLHVVGADFEKRLKEFRIQSASGLGCSLVPPMTSPFPRALGDRELKSPNKVVLAEPEVRTVWLDRSHVALALYCDGISEHLPPEELAALLRRCRGSERRAAAEITQEAFNRGSEQNLTAITVYFRWPAKRSHDQVSPPVAAPAAKRPVNQAAETPKPAEEAPKSAPPATPPAVKRPVLTAEDVRREKASRKMHRHEPGPSPTPSVAAGLIEEQERVDKAAHALKVLRISGDIYQDDEGDIAHEFLEEAEGGLVVIQAVVKV</sequence>
<dbReference type="Pfam" id="PF00481">
    <property type="entry name" value="PP2C"/>
    <property type="match status" value="1"/>
</dbReference>
<feature type="coiled-coil region" evidence="1">
    <location>
        <begin position="27"/>
        <end position="54"/>
    </location>
</feature>
<dbReference type="InterPro" id="IPR001932">
    <property type="entry name" value="PPM-type_phosphatase-like_dom"/>
</dbReference>
<feature type="domain" description="PPM-type phosphatase" evidence="3">
    <location>
        <begin position="79"/>
        <end position="377"/>
    </location>
</feature>
<dbReference type="SMART" id="SM00332">
    <property type="entry name" value="PP2Cc"/>
    <property type="match status" value="1"/>
</dbReference>
<feature type="region of interest" description="Disordered" evidence="2">
    <location>
        <begin position="1"/>
        <end position="23"/>
    </location>
</feature>
<dbReference type="AlphaFoldDB" id="A0A812SPI2"/>
<protein>
    <recommendedName>
        <fullName evidence="3">PPM-type phosphatase domain-containing protein</fullName>
    </recommendedName>
</protein>
<feature type="region of interest" description="Disordered" evidence="2">
    <location>
        <begin position="386"/>
        <end position="458"/>
    </location>
</feature>
<proteinExistence type="predicted"/>
<gene>
    <name evidence="4" type="ORF">SNAT2548_LOCUS27379</name>
</gene>
<keyword evidence="1" id="KW-0175">Coiled coil</keyword>
<dbReference type="InterPro" id="IPR015655">
    <property type="entry name" value="PP2C"/>
</dbReference>